<gene>
    <name evidence="1" type="ORF">HTSR_0148</name>
</gene>
<accession>A0A1D8S1X0</accession>
<dbReference type="Pfam" id="PF19952">
    <property type="entry name" value="DUF6414"/>
    <property type="match status" value="1"/>
</dbReference>
<dbReference type="AlphaFoldDB" id="A0A1D8S1X0"/>
<reference evidence="1 2" key="1">
    <citation type="submission" date="2016-06" db="EMBL/GenBank/DDBJ databases">
        <title>Discovery of anaerobic lithoheterotrophic haloarchaeon capable of sulfur respiration by hydrogen and formate.</title>
        <authorList>
            <person name="Sorokin D.Y."/>
            <person name="Kublanov I.V."/>
            <person name="Roman P."/>
            <person name="Sinninghe Damste J.S."/>
            <person name="Golyshin P.N."/>
            <person name="Rojo D."/>
            <person name="Ciordia S."/>
            <person name="Mena Md.C."/>
            <person name="Ferrer M."/>
            <person name="Smedile F."/>
            <person name="Messina E."/>
            <person name="La Cono V."/>
            <person name="Yakimov M.M."/>
        </authorList>
    </citation>
    <scope>NUCLEOTIDE SEQUENCE [LARGE SCALE GENOMIC DNA]</scope>
    <source>
        <strain evidence="1 2">HTSR1</strain>
    </source>
</reference>
<dbReference type="KEGG" id="halh:HTSR_0148"/>
<evidence type="ECO:0000313" key="2">
    <source>
        <dbReference type="Proteomes" id="UP000185608"/>
    </source>
</evidence>
<protein>
    <submittedName>
        <fullName evidence="1">Uncharacterized protein</fullName>
    </submittedName>
</protein>
<dbReference type="RefSeq" id="WP_157754348.1">
    <property type="nucleotide sequence ID" value="NZ_CP016070.1"/>
</dbReference>
<dbReference type="GeneID" id="43389801"/>
<organism evidence="1 2">
    <name type="scientific">Halodesulfurarchaeum formicicum</name>
    <dbReference type="NCBI Taxonomy" id="1873524"/>
    <lineage>
        <taxon>Archaea</taxon>
        <taxon>Methanobacteriati</taxon>
        <taxon>Methanobacteriota</taxon>
        <taxon>Stenosarchaea group</taxon>
        <taxon>Halobacteria</taxon>
        <taxon>Halobacteriales</taxon>
        <taxon>Halobacteriaceae</taxon>
        <taxon>Halodesulfurarchaeum</taxon>
    </lineage>
</organism>
<proteinExistence type="predicted"/>
<sequence length="312" mass="35061">MSQNLREFMYLDSLSVQSLLASMDIAVTEEEVEVQEEGETERTSGGFSGSLSIPWIGSGGGSVDVASSKTGSEMLETRKKINDQYLFSQLYTELENNNQITTIPEDKPDGNSGQIELESGDVVEINGDAKTDPLFRMLNVVSLFARIDQFDIDEQQILEAKKAIYGKQIGMMVDVEEDDWSYAMSIERKNLWVDDPQREFLGARPYSVLGRVEEIVPPKKEWDFLDILRIAGTIFSDDTLDSVRTVGRNFIGTIDGYEQEVPFPSLRGLSVQDMQEMDEPPTRDRTISVDIKDKEISVEGTALIIDPIAVYW</sequence>
<evidence type="ECO:0000313" key="1">
    <source>
        <dbReference type="EMBL" id="AOW79355.1"/>
    </source>
</evidence>
<dbReference type="EMBL" id="CP016070">
    <property type="protein sequence ID" value="AOW79355.1"/>
    <property type="molecule type" value="Genomic_DNA"/>
</dbReference>
<dbReference type="Proteomes" id="UP000185608">
    <property type="component" value="Chromosome"/>
</dbReference>
<name>A0A1D8S1X0_9EURY</name>
<dbReference type="InterPro" id="IPR045633">
    <property type="entry name" value="DUF6414"/>
</dbReference>